<name>L7FCZ5_STRT8</name>
<dbReference type="Proteomes" id="UP000010931">
    <property type="component" value="Unassembled WGS sequence"/>
</dbReference>
<comment type="caution">
    <text evidence="1">The sequence shown here is derived from an EMBL/GenBank/DDBJ whole genome shotgun (WGS) entry which is preliminary data.</text>
</comment>
<protein>
    <submittedName>
        <fullName evidence="1">Uncharacterized protein</fullName>
    </submittedName>
</protein>
<dbReference type="EMBL" id="AEJB01000189">
    <property type="protein sequence ID" value="ELP68941.1"/>
    <property type="molecule type" value="Genomic_DNA"/>
</dbReference>
<accession>L7FCZ5</accession>
<evidence type="ECO:0000313" key="2">
    <source>
        <dbReference type="Proteomes" id="UP000010931"/>
    </source>
</evidence>
<dbReference type="RefSeq" id="WP_006375871.1">
    <property type="nucleotide sequence ID" value="NZ_AEJB01000189.1"/>
</dbReference>
<sequence>MASVRRSTQTEAHPLFVGVFADWHAKAGAMSALPNAPVVPEEPRRRRPASRWLRRREIDWPRARRQLTVDG</sequence>
<gene>
    <name evidence="1" type="ORF">STRTUCAR8_05824</name>
</gene>
<keyword evidence="2" id="KW-1185">Reference proteome</keyword>
<proteinExistence type="predicted"/>
<organism evidence="1 2">
    <name type="scientific">Streptomyces turgidiscabies (strain Car8)</name>
    <dbReference type="NCBI Taxonomy" id="698760"/>
    <lineage>
        <taxon>Bacteria</taxon>
        <taxon>Bacillati</taxon>
        <taxon>Actinomycetota</taxon>
        <taxon>Actinomycetes</taxon>
        <taxon>Kitasatosporales</taxon>
        <taxon>Streptomycetaceae</taxon>
        <taxon>Streptomyces</taxon>
    </lineage>
</organism>
<dbReference type="PATRIC" id="fig|698760.3.peg.2368"/>
<dbReference type="AlphaFoldDB" id="L7FCZ5"/>
<dbReference type="GeneID" id="97406930"/>
<evidence type="ECO:0000313" key="1">
    <source>
        <dbReference type="EMBL" id="ELP68941.1"/>
    </source>
</evidence>
<reference evidence="1 2" key="1">
    <citation type="journal article" date="2011" name="Plasmid">
        <title>Streptomyces turgidiscabies Car8 contains a modular pathogenicity island that shares virulence genes with other actinobacterial plant pathogens.</title>
        <authorList>
            <person name="Huguet-Tapia J.C."/>
            <person name="Badger J.H."/>
            <person name="Loria R."/>
            <person name="Pettis G.S."/>
        </authorList>
    </citation>
    <scope>NUCLEOTIDE SEQUENCE [LARGE SCALE GENOMIC DNA]</scope>
    <source>
        <strain evidence="1 2">Car8</strain>
    </source>
</reference>